<evidence type="ECO:0000256" key="7">
    <source>
        <dbReference type="ARBA" id="ARBA00023136"/>
    </source>
</evidence>
<dbReference type="SUPFAM" id="SSF48726">
    <property type="entry name" value="Immunoglobulin"/>
    <property type="match status" value="2"/>
</dbReference>
<evidence type="ECO:0000313" key="15">
    <source>
        <dbReference type="RefSeq" id="XP_023564301.1"/>
    </source>
</evidence>
<dbReference type="InParanoid" id="A0A6P6DWG0"/>
<proteinExistence type="predicted"/>
<feature type="chain" id="PRO_5028065822" evidence="12">
    <location>
        <begin position="17"/>
        <end position="309"/>
    </location>
</feature>
<evidence type="ECO:0000256" key="10">
    <source>
        <dbReference type="ARBA" id="ARBA00023319"/>
    </source>
</evidence>
<keyword evidence="5" id="KW-0677">Repeat</keyword>
<dbReference type="FunFam" id="2.60.40.10:FF:000049">
    <property type="entry name" value="Leukocyte immunoglobulin-like receptor subfamily B member 1"/>
    <property type="match status" value="2"/>
</dbReference>
<comment type="subcellular location">
    <subcellularLocation>
        <location evidence="1">Cell membrane</location>
        <topology evidence="1">Single-pass membrane protein</topology>
    </subcellularLocation>
</comment>
<dbReference type="PROSITE" id="PS50835">
    <property type="entry name" value="IG_LIKE"/>
    <property type="match status" value="2"/>
</dbReference>
<dbReference type="InterPro" id="IPR013783">
    <property type="entry name" value="Ig-like_fold"/>
</dbReference>
<dbReference type="GeneID" id="111814636"/>
<keyword evidence="7 11" id="KW-0472">Membrane</keyword>
<evidence type="ECO:0000256" key="1">
    <source>
        <dbReference type="ARBA" id="ARBA00004162"/>
    </source>
</evidence>
<feature type="domain" description="Ig-like" evidence="13">
    <location>
        <begin position="29"/>
        <end position="119"/>
    </location>
</feature>
<dbReference type="PANTHER" id="PTHR11738:SF179">
    <property type="entry name" value="LEUKOCYTE IMMUNOGLOBULIN-LIKE RECEPTOR SUBFAMILY A MEMBER 5"/>
    <property type="match status" value="1"/>
</dbReference>
<dbReference type="Proteomes" id="UP000515203">
    <property type="component" value="Unplaced"/>
</dbReference>
<evidence type="ECO:0000256" key="12">
    <source>
        <dbReference type="SAM" id="SignalP"/>
    </source>
</evidence>
<feature type="transmembrane region" description="Helical" evidence="11">
    <location>
        <begin position="276"/>
        <end position="294"/>
    </location>
</feature>
<dbReference type="AlphaFoldDB" id="A0A6P6DWG0"/>
<evidence type="ECO:0000256" key="8">
    <source>
        <dbReference type="ARBA" id="ARBA00023157"/>
    </source>
</evidence>
<keyword evidence="8" id="KW-1015">Disulfide bond</keyword>
<evidence type="ECO:0000313" key="14">
    <source>
        <dbReference type="Proteomes" id="UP000515203"/>
    </source>
</evidence>
<evidence type="ECO:0000256" key="9">
    <source>
        <dbReference type="ARBA" id="ARBA00023180"/>
    </source>
</evidence>
<feature type="signal peptide" evidence="12">
    <location>
        <begin position="1"/>
        <end position="16"/>
    </location>
</feature>
<keyword evidence="2" id="KW-1003">Cell membrane</keyword>
<evidence type="ECO:0000256" key="3">
    <source>
        <dbReference type="ARBA" id="ARBA00022692"/>
    </source>
</evidence>
<dbReference type="PANTHER" id="PTHR11738">
    <property type="entry name" value="MHC CLASS I NK CELL RECEPTOR"/>
    <property type="match status" value="1"/>
</dbReference>
<keyword evidence="6 11" id="KW-1133">Transmembrane helix</keyword>
<dbReference type="GO" id="GO:0005886">
    <property type="term" value="C:plasma membrane"/>
    <property type="evidence" value="ECO:0007669"/>
    <property type="project" value="UniProtKB-SubCell"/>
</dbReference>
<keyword evidence="3 11" id="KW-0812">Transmembrane</keyword>
<dbReference type="GO" id="GO:0002764">
    <property type="term" value="P:immune response-regulating signaling pathway"/>
    <property type="evidence" value="ECO:0007669"/>
    <property type="project" value="TreeGrafter"/>
</dbReference>
<evidence type="ECO:0000256" key="6">
    <source>
        <dbReference type="ARBA" id="ARBA00022989"/>
    </source>
</evidence>
<reference evidence="15" key="1">
    <citation type="submission" date="2025-08" db="UniProtKB">
        <authorList>
            <consortium name="RefSeq"/>
        </authorList>
    </citation>
    <scope>IDENTIFICATION</scope>
</reference>
<evidence type="ECO:0000256" key="2">
    <source>
        <dbReference type="ARBA" id="ARBA00022475"/>
    </source>
</evidence>
<evidence type="ECO:0000256" key="4">
    <source>
        <dbReference type="ARBA" id="ARBA00022729"/>
    </source>
</evidence>
<keyword evidence="10" id="KW-0393">Immunoglobulin domain</keyword>
<dbReference type="InterPro" id="IPR050412">
    <property type="entry name" value="Ig-like_Receptors_ImmuneReg"/>
</dbReference>
<organism evidence="14 15">
    <name type="scientific">Octodon degus</name>
    <name type="common">Degu</name>
    <name type="synonym">Sciurus degus</name>
    <dbReference type="NCBI Taxonomy" id="10160"/>
    <lineage>
        <taxon>Eukaryota</taxon>
        <taxon>Metazoa</taxon>
        <taxon>Chordata</taxon>
        <taxon>Craniata</taxon>
        <taxon>Vertebrata</taxon>
        <taxon>Euteleostomi</taxon>
        <taxon>Mammalia</taxon>
        <taxon>Eutheria</taxon>
        <taxon>Euarchontoglires</taxon>
        <taxon>Glires</taxon>
        <taxon>Rodentia</taxon>
        <taxon>Hystricomorpha</taxon>
        <taxon>Octodontidae</taxon>
        <taxon>Octodon</taxon>
    </lineage>
</organism>
<dbReference type="InterPro" id="IPR007110">
    <property type="entry name" value="Ig-like_dom"/>
</dbReference>
<dbReference type="InterPro" id="IPR036179">
    <property type="entry name" value="Ig-like_dom_sf"/>
</dbReference>
<evidence type="ECO:0000256" key="11">
    <source>
        <dbReference type="SAM" id="Phobius"/>
    </source>
</evidence>
<keyword evidence="14" id="KW-1185">Reference proteome</keyword>
<name>A0A6P6DWG0_OCTDE</name>
<dbReference type="RefSeq" id="XP_023564301.1">
    <property type="nucleotide sequence ID" value="XM_023708533.1"/>
</dbReference>
<sequence>MAPWLSPLLALGLCLGQEILAVEGLLPAPSISVEPGRVTLRGSTVTIVCRAQWGFESFRLEKCSSWSSCTGIQEVANAATSNSVAKFYLTLMNTGCYACIYQKWSTWSSRSEILELVVTSMNVTQNSTPPISTVPSGLCLGQEIFTAEGPLPAPSITAELGSMTSGGRIVTIVCRAQGSIERFRLEKCSADGCSAIMDHMSTLLFETEARFLLTLTNAGQYSCMYQNSSMWSSRSEILELAVTGGDVTQTVQSPTSTLPSDLSPASQPQDYMVENLVRMGLAGLILVALGILLLQTQCSQRRTQEAARP</sequence>
<dbReference type="Gene3D" id="2.60.40.10">
    <property type="entry name" value="Immunoglobulins"/>
    <property type="match status" value="2"/>
</dbReference>
<accession>A0A6P6DWG0</accession>
<evidence type="ECO:0000256" key="5">
    <source>
        <dbReference type="ARBA" id="ARBA00022737"/>
    </source>
</evidence>
<gene>
    <name evidence="15" type="primary">LOC111814636</name>
</gene>
<evidence type="ECO:0000259" key="13">
    <source>
        <dbReference type="PROSITE" id="PS50835"/>
    </source>
</evidence>
<protein>
    <submittedName>
        <fullName evidence="15">Platelet glycoprotein VI-like</fullName>
    </submittedName>
</protein>
<dbReference type="OrthoDB" id="9838250at2759"/>
<keyword evidence="9" id="KW-0325">Glycoprotein</keyword>
<feature type="domain" description="Ig-like" evidence="13">
    <location>
        <begin position="154"/>
        <end position="243"/>
    </location>
</feature>
<keyword evidence="4 12" id="KW-0732">Signal</keyword>